<gene>
    <name evidence="3" type="ORF">GCM10023173_06420</name>
</gene>
<dbReference type="EMBL" id="BAABGR010000006">
    <property type="protein sequence ID" value="GAA4512390.1"/>
    <property type="molecule type" value="Genomic_DNA"/>
</dbReference>
<dbReference type="RefSeq" id="WP_345064618.1">
    <property type="nucleotide sequence ID" value="NZ_BAABGR010000006.1"/>
</dbReference>
<dbReference type="Gene3D" id="3.90.1150.140">
    <property type="match status" value="1"/>
</dbReference>
<dbReference type="Gene3D" id="3.40.50.12170">
    <property type="entry name" value="Uncharacterised protein PF07075, DUF1343"/>
    <property type="match status" value="1"/>
</dbReference>
<sequence>MNNKIRFGVDTMLEKASSYHAQRIALVCNAASLTSQGLHSRFALQKAGINIVKLFAPEHGLDSTGADGAYINHQKDNVLNVPIISLYSEKLAPAEEDLSDIDVLFIDLPDIGARFYTYLWTMTYVLKSCERHHKPVVLLDRPNPMAHNLNLAEGPFLNSKCVSFIGRYNMPITHHCTLAELAQYFKAIYFPELKLEIVAMKGWDRTQNQGYPFFPTSPAIQKRDTIYTYAGACLFEGLNIHEGRGTDFPFAQFGAPWIDAVLLHEQVKKRLTEAHIEEVHYVAKESIYSGEVCHGLRIIPWKPKTFQSVDYFIRLIQIIYELFGDKLTERAYKTHVNPSGSGHLDKLLGIPQAFEFLKNNRINTKEGIEQWVRDISPYLIYT</sequence>
<feature type="domain" description="Peptidoglycan beta-N-acetylmuramidase NamZ N-terminal" evidence="1">
    <location>
        <begin position="24"/>
        <end position="222"/>
    </location>
</feature>
<dbReference type="PANTHER" id="PTHR42915">
    <property type="entry name" value="HYPOTHETICAL 460 KDA PROTEIN IN FEUA-SIGW INTERGENIC REGION [PRECURSOR]"/>
    <property type="match status" value="1"/>
</dbReference>
<evidence type="ECO:0000313" key="4">
    <source>
        <dbReference type="Proteomes" id="UP001500394"/>
    </source>
</evidence>
<name>A0ABP8QX80_9SPHI</name>
<dbReference type="InterPro" id="IPR048502">
    <property type="entry name" value="NamZ_N"/>
</dbReference>
<evidence type="ECO:0000313" key="3">
    <source>
        <dbReference type="EMBL" id="GAA4512390.1"/>
    </source>
</evidence>
<evidence type="ECO:0000259" key="2">
    <source>
        <dbReference type="Pfam" id="PF20732"/>
    </source>
</evidence>
<dbReference type="PIRSF" id="PIRSF016719">
    <property type="entry name" value="UCP016719"/>
    <property type="match status" value="1"/>
</dbReference>
<dbReference type="PANTHER" id="PTHR42915:SF1">
    <property type="entry name" value="PEPTIDOGLYCAN BETA-N-ACETYLMURAMIDASE NAMZ"/>
    <property type="match status" value="1"/>
</dbReference>
<comment type="caution">
    <text evidence="3">The sequence shown here is derived from an EMBL/GenBank/DDBJ whole genome shotgun (WGS) entry which is preliminary data.</text>
</comment>
<protein>
    <submittedName>
        <fullName evidence="3">DUF1343 domain-containing protein</fullName>
    </submittedName>
</protein>
<proteinExistence type="predicted"/>
<organism evidence="3 4">
    <name type="scientific">Sphingobacterium thermophilum</name>
    <dbReference type="NCBI Taxonomy" id="768534"/>
    <lineage>
        <taxon>Bacteria</taxon>
        <taxon>Pseudomonadati</taxon>
        <taxon>Bacteroidota</taxon>
        <taxon>Sphingobacteriia</taxon>
        <taxon>Sphingobacteriales</taxon>
        <taxon>Sphingobacteriaceae</taxon>
        <taxon>Sphingobacterium</taxon>
    </lineage>
</organism>
<dbReference type="InterPro" id="IPR008302">
    <property type="entry name" value="NamZ"/>
</dbReference>
<reference evidence="4" key="1">
    <citation type="journal article" date="2019" name="Int. J. Syst. Evol. Microbiol.">
        <title>The Global Catalogue of Microorganisms (GCM) 10K type strain sequencing project: providing services to taxonomists for standard genome sequencing and annotation.</title>
        <authorList>
            <consortium name="The Broad Institute Genomics Platform"/>
            <consortium name="The Broad Institute Genome Sequencing Center for Infectious Disease"/>
            <person name="Wu L."/>
            <person name="Ma J."/>
        </authorList>
    </citation>
    <scope>NUCLEOTIDE SEQUENCE [LARGE SCALE GENOMIC DNA]</scope>
    <source>
        <strain evidence="4">JCM 17858</strain>
    </source>
</reference>
<accession>A0ABP8QX80</accession>
<dbReference type="Proteomes" id="UP001500394">
    <property type="component" value="Unassembled WGS sequence"/>
</dbReference>
<dbReference type="InterPro" id="IPR048503">
    <property type="entry name" value="NamZ_C"/>
</dbReference>
<feature type="domain" description="Peptidoglycan beta-N-acetylmuramidase NamZ C-terminal" evidence="2">
    <location>
        <begin position="228"/>
        <end position="381"/>
    </location>
</feature>
<dbReference type="Pfam" id="PF20732">
    <property type="entry name" value="NamZ_C"/>
    <property type="match status" value="1"/>
</dbReference>
<keyword evidence="4" id="KW-1185">Reference proteome</keyword>
<dbReference type="Pfam" id="PF07075">
    <property type="entry name" value="NamZ_N"/>
    <property type="match status" value="1"/>
</dbReference>
<evidence type="ECO:0000259" key="1">
    <source>
        <dbReference type="Pfam" id="PF07075"/>
    </source>
</evidence>